<reference evidence="9 11" key="1">
    <citation type="submission" date="2016-10" db="EMBL/GenBank/DDBJ databases">
        <title>Complete Genome Sequence of Acetogen Clostridium formicoaceticum ATCC 27076.</title>
        <authorList>
            <person name="Bao T."/>
            <person name="Cheng C."/>
            <person name="Zhao J."/>
            <person name="Yang S.-T."/>
            <person name="Wang J."/>
            <person name="Wang M."/>
        </authorList>
    </citation>
    <scope>NUCLEOTIDE SEQUENCE [LARGE SCALE GENOMIC DNA]</scope>
    <source>
        <strain evidence="9 11">ATCC 27076</strain>
    </source>
</reference>
<evidence type="ECO:0000313" key="11">
    <source>
        <dbReference type="Proteomes" id="UP000177894"/>
    </source>
</evidence>
<dbReference type="Gene3D" id="3.40.50.10840">
    <property type="entry name" value="Putative sugar-binding, N-terminal domain"/>
    <property type="match status" value="1"/>
</dbReference>
<dbReference type="GO" id="GO:0016301">
    <property type="term" value="F:kinase activity"/>
    <property type="evidence" value="ECO:0007669"/>
    <property type="project" value="UniProtKB-KW"/>
</dbReference>
<keyword evidence="11" id="KW-1185">Reference proteome</keyword>
<feature type="domain" description="Four-carbon acid sugar kinase N-terminal" evidence="7">
    <location>
        <begin position="5"/>
        <end position="228"/>
    </location>
</feature>
<dbReference type="EMBL" id="CP020559">
    <property type="protein sequence ID" value="ARE89739.1"/>
    <property type="molecule type" value="Genomic_DNA"/>
</dbReference>
<keyword evidence="4" id="KW-0418">Kinase</keyword>
<evidence type="ECO:0000259" key="7">
    <source>
        <dbReference type="Pfam" id="PF07005"/>
    </source>
</evidence>
<evidence type="ECO:0008006" key="13">
    <source>
        <dbReference type="Google" id="ProtNLM"/>
    </source>
</evidence>
<dbReference type="InterPro" id="IPR031475">
    <property type="entry name" value="NBD_C"/>
</dbReference>
<sequence>MNKKLAIIADDFTGSNDTGVQFTKKGLKTGVLTNIDNIKEALEDLDVVVVDTESRFDAKEIAYEKVNKVAKVLQANQIDYIYKKLDSTLRGNIGAEIEAVMQATETNLAIVVPSLPKNGRTVVGGIQLVQHVPLEKTEFAKDPMNPVHYSYIPDIIALQTDRKIGIIHLQNVLKGPEAIMEKIKKFAERGIEIIVIDAISSEDLINISTATAGIEKKLIFAGSAGLAEFLPDALGIVRKDTLKMKKGNVVVVAGSVSDITRAQVNFAAKDPSVEVIDINIKNAFDHPKEEKIRIMKMIDNYIKEEKDVIIRSAKTRKDVEYARQVGREKGWTNNDISREIAEFLGEVTKDLCKKLKIKGLLLTGGDIAIKAARLMEVSGTLIEDELLPAIPVGKFISKEYGHIAIVTKAGGFGEEDAISKIIASLKKG</sequence>
<reference evidence="10 12" key="2">
    <citation type="submission" date="2017-03" db="EMBL/GenBank/DDBJ databases">
        <title>Complete sequence of Clostridium formicaceticum DSM 92.</title>
        <authorList>
            <person name="Poehlein A."/>
            <person name="Karl M."/>
            <person name="Bengelsdorf F.R."/>
            <person name="Duerre P."/>
            <person name="Daniel R."/>
        </authorList>
    </citation>
    <scope>NUCLEOTIDE SEQUENCE [LARGE SCALE GENOMIC DNA]</scope>
    <source>
        <strain evidence="10 12">DSM 92</strain>
    </source>
</reference>
<keyword evidence="2" id="KW-0808">Transferase</keyword>
<dbReference type="EMBL" id="CP017603">
    <property type="protein sequence ID" value="AOY75299.1"/>
    <property type="molecule type" value="Genomic_DNA"/>
</dbReference>
<evidence type="ECO:0000256" key="3">
    <source>
        <dbReference type="ARBA" id="ARBA00022741"/>
    </source>
</evidence>
<keyword evidence="6" id="KW-0119">Carbohydrate metabolism</keyword>
<name>A0AAC9RQ68_9CLOT</name>
<dbReference type="GO" id="GO:0005524">
    <property type="term" value="F:ATP binding"/>
    <property type="evidence" value="ECO:0007669"/>
    <property type="project" value="UniProtKB-KW"/>
</dbReference>
<evidence type="ECO:0000256" key="1">
    <source>
        <dbReference type="ARBA" id="ARBA00005715"/>
    </source>
</evidence>
<dbReference type="InterPro" id="IPR042213">
    <property type="entry name" value="NBD_C_sf"/>
</dbReference>
<feature type="domain" description="Four-carbon acid sugar kinase nucleotide binding" evidence="8">
    <location>
        <begin position="250"/>
        <end position="418"/>
    </location>
</feature>
<dbReference type="InterPro" id="IPR037051">
    <property type="entry name" value="4-carb_acid_sugar_kinase_N_sf"/>
</dbReference>
<proteinExistence type="inferred from homology"/>
<keyword evidence="3" id="KW-0547">Nucleotide-binding</keyword>
<gene>
    <name evidence="9" type="ORF">BJL90_04890</name>
    <name evidence="10" type="ORF">CLFO_42200</name>
</gene>
<evidence type="ECO:0000256" key="2">
    <source>
        <dbReference type="ARBA" id="ARBA00022679"/>
    </source>
</evidence>
<evidence type="ECO:0000256" key="4">
    <source>
        <dbReference type="ARBA" id="ARBA00022777"/>
    </source>
</evidence>
<protein>
    <recommendedName>
        <fullName evidence="13">Serine kinase</fullName>
    </recommendedName>
</protein>
<organism evidence="10 12">
    <name type="scientific">Clostridium formicaceticum</name>
    <dbReference type="NCBI Taxonomy" id="1497"/>
    <lineage>
        <taxon>Bacteria</taxon>
        <taxon>Bacillati</taxon>
        <taxon>Bacillota</taxon>
        <taxon>Clostridia</taxon>
        <taxon>Eubacteriales</taxon>
        <taxon>Clostridiaceae</taxon>
        <taxon>Clostridium</taxon>
    </lineage>
</organism>
<dbReference type="Gene3D" id="3.40.980.20">
    <property type="entry name" value="Four-carbon acid sugar kinase, nucleotide binding domain"/>
    <property type="match status" value="1"/>
</dbReference>
<dbReference type="Proteomes" id="UP000192478">
    <property type="component" value="Chromosome"/>
</dbReference>
<dbReference type="Pfam" id="PF17042">
    <property type="entry name" value="NBD_C"/>
    <property type="match status" value="1"/>
</dbReference>
<comment type="similarity">
    <text evidence="1">Belongs to the four-carbon acid sugar kinase family.</text>
</comment>
<evidence type="ECO:0000259" key="8">
    <source>
        <dbReference type="Pfam" id="PF17042"/>
    </source>
</evidence>
<evidence type="ECO:0000313" key="10">
    <source>
        <dbReference type="EMBL" id="ARE89739.1"/>
    </source>
</evidence>
<dbReference type="KEGG" id="cfm:BJL90_04890"/>
<evidence type="ECO:0000256" key="5">
    <source>
        <dbReference type="ARBA" id="ARBA00022840"/>
    </source>
</evidence>
<dbReference type="AlphaFoldDB" id="A0AAC9RQ68"/>
<evidence type="ECO:0000313" key="9">
    <source>
        <dbReference type="EMBL" id="AOY75299.1"/>
    </source>
</evidence>
<dbReference type="Pfam" id="PF07005">
    <property type="entry name" value="SBD_N"/>
    <property type="match status" value="1"/>
</dbReference>
<keyword evidence="5" id="KW-0067">ATP-binding</keyword>
<dbReference type="RefSeq" id="WP_070964815.1">
    <property type="nucleotide sequence ID" value="NZ_CP017603.1"/>
</dbReference>
<dbReference type="Proteomes" id="UP000177894">
    <property type="component" value="Chromosome"/>
</dbReference>
<dbReference type="InterPro" id="IPR010737">
    <property type="entry name" value="4-carb_acid_sugar_kinase_N"/>
</dbReference>
<dbReference type="SUPFAM" id="SSF142764">
    <property type="entry name" value="YgbK-like"/>
    <property type="match status" value="1"/>
</dbReference>
<accession>A0AAC9RQ68</accession>
<evidence type="ECO:0000313" key="12">
    <source>
        <dbReference type="Proteomes" id="UP000192478"/>
    </source>
</evidence>
<evidence type="ECO:0000256" key="6">
    <source>
        <dbReference type="ARBA" id="ARBA00023277"/>
    </source>
</evidence>